<dbReference type="SMART" id="SM00869">
    <property type="entry name" value="Autotransporter"/>
    <property type="match status" value="1"/>
</dbReference>
<comment type="caution">
    <text evidence="3">The sequence shown here is derived from an EMBL/GenBank/DDBJ whole genome shotgun (WGS) entry which is preliminary data.</text>
</comment>
<protein>
    <submittedName>
        <fullName evidence="3">Autotransporter domain-containing protein</fullName>
    </submittedName>
</protein>
<sequence length="570" mass="62664">MKTAVVLLLLLSSELLYAGDADIGVGVRLFQSRIITGDLAKMEITIRNLGPDDATGVRLNVDVTQGLFSDITTTASGPCQISVPNGQIRCQNIGDFPMGAEKTVLVRVQLQQQENPDNLVLNAEVLSPENDPNPNNNSQRIVFQVNPLPSIEDYAAGMLTNMPENRKQRFARAARVLGAYCSGDNLHNGLDGLCDEILQQAELGDFEMLTRVLSWMRPRNVVHQARNSTKVVAAQLSNIGQRMAQLRAGTGGFSVADLTIDTGTGSLPVAMLGYLNDQQTGQAESFVSPWGFFINGNLNSGDFEYADEVNDGFEYDSDSLTAGVDYRFSNRVVLGAALGYNQLDSNAGAGIDMSSEGLSVNLYGLFTPADAFYIDTRLSYATPDVKQVRLEEFVLIDEVVSVRAVGETNSRQFTAAVSAGYNWSKGSWNWSPYLGAEYVNNRLDQYTESGASGFNIFYAEQDFKSLKYNIGFNLSRAISTANGVWSPQLSFQHNYEDQDNGIMEMRLIGMPVDELFNVETNFTESSYSQASIGLTWIGGNGKMFYLRYSQIFGLDQFDQQTIGFGARFEF</sequence>
<name>A0ABV7JAM0_9GAMM</name>
<feature type="chain" id="PRO_5047106206" evidence="1">
    <location>
        <begin position="19"/>
        <end position="570"/>
    </location>
</feature>
<feature type="signal peptide" evidence="1">
    <location>
        <begin position="1"/>
        <end position="18"/>
    </location>
</feature>
<feature type="domain" description="Autotransporter" evidence="2">
    <location>
        <begin position="285"/>
        <end position="570"/>
    </location>
</feature>
<dbReference type="PROSITE" id="PS51208">
    <property type="entry name" value="AUTOTRANSPORTER"/>
    <property type="match status" value="1"/>
</dbReference>
<gene>
    <name evidence="3" type="ORF">ACFODZ_13030</name>
</gene>
<evidence type="ECO:0000313" key="4">
    <source>
        <dbReference type="Proteomes" id="UP001595533"/>
    </source>
</evidence>
<dbReference type="Pfam" id="PF01345">
    <property type="entry name" value="DUF11"/>
    <property type="match status" value="1"/>
</dbReference>
<dbReference type="SUPFAM" id="SSF103515">
    <property type="entry name" value="Autotransporter"/>
    <property type="match status" value="1"/>
</dbReference>
<proteinExistence type="predicted"/>
<dbReference type="Gene3D" id="2.40.128.130">
    <property type="entry name" value="Autotransporter beta-domain"/>
    <property type="match status" value="1"/>
</dbReference>
<dbReference type="Proteomes" id="UP001595533">
    <property type="component" value="Unassembled WGS sequence"/>
</dbReference>
<dbReference type="InterPro" id="IPR036709">
    <property type="entry name" value="Autotransporte_beta_dom_sf"/>
</dbReference>
<evidence type="ECO:0000313" key="3">
    <source>
        <dbReference type="EMBL" id="MFC3195169.1"/>
    </source>
</evidence>
<evidence type="ECO:0000259" key="2">
    <source>
        <dbReference type="PROSITE" id="PS51208"/>
    </source>
</evidence>
<dbReference type="InterPro" id="IPR001434">
    <property type="entry name" value="OmcB-like_DUF11"/>
</dbReference>
<reference evidence="4" key="1">
    <citation type="journal article" date="2019" name="Int. J. Syst. Evol. Microbiol.">
        <title>The Global Catalogue of Microorganisms (GCM) 10K type strain sequencing project: providing services to taxonomists for standard genome sequencing and annotation.</title>
        <authorList>
            <consortium name="The Broad Institute Genomics Platform"/>
            <consortium name="The Broad Institute Genome Sequencing Center for Infectious Disease"/>
            <person name="Wu L."/>
            <person name="Ma J."/>
        </authorList>
    </citation>
    <scope>NUCLEOTIDE SEQUENCE [LARGE SCALE GENOMIC DNA]</scope>
    <source>
        <strain evidence="4">KCTC 42953</strain>
    </source>
</reference>
<dbReference type="Pfam" id="PF03797">
    <property type="entry name" value="Autotransporter"/>
    <property type="match status" value="1"/>
</dbReference>
<keyword evidence="4" id="KW-1185">Reference proteome</keyword>
<dbReference type="RefSeq" id="WP_077411736.1">
    <property type="nucleotide sequence ID" value="NZ_JBHRTS010000007.1"/>
</dbReference>
<organism evidence="3 4">
    <name type="scientific">Marinicella sediminis</name>
    <dbReference type="NCBI Taxonomy" id="1792834"/>
    <lineage>
        <taxon>Bacteria</taxon>
        <taxon>Pseudomonadati</taxon>
        <taxon>Pseudomonadota</taxon>
        <taxon>Gammaproteobacteria</taxon>
        <taxon>Lysobacterales</taxon>
        <taxon>Marinicellaceae</taxon>
        <taxon>Marinicella</taxon>
    </lineage>
</organism>
<dbReference type="InterPro" id="IPR005546">
    <property type="entry name" value="Autotransporte_beta"/>
</dbReference>
<dbReference type="EMBL" id="JBHRTS010000007">
    <property type="protein sequence ID" value="MFC3195169.1"/>
    <property type="molecule type" value="Genomic_DNA"/>
</dbReference>
<accession>A0ABV7JAM0</accession>
<evidence type="ECO:0000256" key="1">
    <source>
        <dbReference type="SAM" id="SignalP"/>
    </source>
</evidence>
<keyword evidence="1" id="KW-0732">Signal</keyword>